<gene>
    <name evidence="2" type="ORF">JMJ77_000257</name>
</gene>
<dbReference type="PROSITE" id="PS50181">
    <property type="entry name" value="FBOX"/>
    <property type="match status" value="1"/>
</dbReference>
<accession>A0A9P7R970</accession>
<dbReference type="EMBL" id="JAESDN010000003">
    <property type="protein sequence ID" value="KAG7053166.1"/>
    <property type="molecule type" value="Genomic_DNA"/>
</dbReference>
<evidence type="ECO:0000313" key="3">
    <source>
        <dbReference type="Proteomes" id="UP000699042"/>
    </source>
</evidence>
<protein>
    <submittedName>
        <fullName evidence="2">F-box domain protein</fullName>
    </submittedName>
</protein>
<comment type="caution">
    <text evidence="2">The sequence shown here is derived from an EMBL/GenBank/DDBJ whole genome shotgun (WGS) entry which is preliminary data.</text>
</comment>
<dbReference type="AlphaFoldDB" id="A0A9P7R970"/>
<evidence type="ECO:0000313" key="2">
    <source>
        <dbReference type="EMBL" id="KAG7053166.1"/>
    </source>
</evidence>
<keyword evidence="3" id="KW-1185">Reference proteome</keyword>
<name>A0A9P7R970_9PEZI</name>
<sequence>MSLLHLPVEVLQTIILETIPQSIDNVALTCKKLYEASERYLVQHNILKRRFRHFAFDVVGPDDDEKIYGTETFVVNSLDLLMKITHNPIIAQYIQIADLKIAFGNVQYHSGDISHLPPLTRDEDIKALREFLHGSPYLKEIGQDPDFWESMIRHEALGHAKFFSSAC</sequence>
<evidence type="ECO:0000259" key="1">
    <source>
        <dbReference type="PROSITE" id="PS50181"/>
    </source>
</evidence>
<reference evidence="2" key="1">
    <citation type="submission" date="2021-05" db="EMBL/GenBank/DDBJ databases">
        <title>Comparative genomics of three Colletotrichum scovillei strains and genetic complementation revealed genes involved fungal growth and virulence on chili pepper.</title>
        <authorList>
            <person name="Hsieh D.-K."/>
            <person name="Chuang S.-C."/>
            <person name="Chen C.-Y."/>
            <person name="Chao Y.-T."/>
            <person name="Lu M.-Y.J."/>
            <person name="Lee M.-H."/>
            <person name="Shih M.-C."/>
        </authorList>
    </citation>
    <scope>NUCLEOTIDE SEQUENCE</scope>
    <source>
        <strain evidence="2">Coll-153</strain>
    </source>
</reference>
<organism evidence="2 3">
    <name type="scientific">Colletotrichum scovillei</name>
    <dbReference type="NCBI Taxonomy" id="1209932"/>
    <lineage>
        <taxon>Eukaryota</taxon>
        <taxon>Fungi</taxon>
        <taxon>Dikarya</taxon>
        <taxon>Ascomycota</taxon>
        <taxon>Pezizomycotina</taxon>
        <taxon>Sordariomycetes</taxon>
        <taxon>Hypocreomycetidae</taxon>
        <taxon>Glomerellales</taxon>
        <taxon>Glomerellaceae</taxon>
        <taxon>Colletotrichum</taxon>
        <taxon>Colletotrichum acutatum species complex</taxon>
    </lineage>
</organism>
<feature type="domain" description="F-box" evidence="1">
    <location>
        <begin position="1"/>
        <end position="50"/>
    </location>
</feature>
<dbReference type="SUPFAM" id="SSF81383">
    <property type="entry name" value="F-box domain"/>
    <property type="match status" value="1"/>
</dbReference>
<dbReference type="InterPro" id="IPR036047">
    <property type="entry name" value="F-box-like_dom_sf"/>
</dbReference>
<proteinExistence type="predicted"/>
<dbReference type="InterPro" id="IPR001810">
    <property type="entry name" value="F-box_dom"/>
</dbReference>
<dbReference type="Proteomes" id="UP000699042">
    <property type="component" value="Unassembled WGS sequence"/>
</dbReference>